<keyword evidence="4" id="KW-0963">Cytoplasm</keyword>
<comment type="similarity">
    <text evidence="2">Belongs to the TsaE family.</text>
</comment>
<dbReference type="Gene3D" id="3.30.200.20">
    <property type="entry name" value="Phosphorylase Kinase, domain 1"/>
    <property type="match status" value="1"/>
</dbReference>
<keyword evidence="12" id="KW-0808">Transferase</keyword>
<evidence type="ECO:0000256" key="2">
    <source>
        <dbReference type="ARBA" id="ARBA00007599"/>
    </source>
</evidence>
<evidence type="ECO:0000256" key="10">
    <source>
        <dbReference type="ARBA" id="ARBA00032441"/>
    </source>
</evidence>
<dbReference type="PANTHER" id="PTHR33540:SF2">
    <property type="entry name" value="TRNA THREONYLCARBAMOYLADENOSINE BIOSYNTHESIS PROTEIN TSAE"/>
    <property type="match status" value="1"/>
</dbReference>
<comment type="subcellular location">
    <subcellularLocation>
        <location evidence="1">Cytoplasm</location>
    </subcellularLocation>
</comment>
<protein>
    <recommendedName>
        <fullName evidence="3">tRNA threonylcarbamoyladenosine biosynthesis protein TsaE</fullName>
    </recommendedName>
    <alternativeName>
        <fullName evidence="10">t(6)A37 threonylcarbamoyladenosine biosynthesis protein TsaE</fullName>
    </alternativeName>
</protein>
<dbReference type="GO" id="GO:0005737">
    <property type="term" value="C:cytoplasm"/>
    <property type="evidence" value="ECO:0007669"/>
    <property type="project" value="UniProtKB-SubCell"/>
</dbReference>
<keyword evidence="8" id="KW-0067">ATP-binding</keyword>
<dbReference type="InterPro" id="IPR003442">
    <property type="entry name" value="T6A_TsaE"/>
</dbReference>
<dbReference type="NCBIfam" id="TIGR00150">
    <property type="entry name" value="T6A_YjeE"/>
    <property type="match status" value="1"/>
</dbReference>
<keyword evidence="9" id="KW-0460">Magnesium</keyword>
<dbReference type="InterPro" id="IPR011009">
    <property type="entry name" value="Kinase-like_dom_sf"/>
</dbReference>
<name>A0A6A7Y5A6_9HYPH</name>
<dbReference type="GO" id="GO:0005524">
    <property type="term" value="F:ATP binding"/>
    <property type="evidence" value="ECO:0007669"/>
    <property type="project" value="UniProtKB-KW"/>
</dbReference>
<dbReference type="Gene3D" id="3.40.50.300">
    <property type="entry name" value="P-loop containing nucleotide triphosphate hydrolases"/>
    <property type="match status" value="1"/>
</dbReference>
<evidence type="ECO:0000256" key="9">
    <source>
        <dbReference type="ARBA" id="ARBA00022842"/>
    </source>
</evidence>
<dbReference type="GO" id="GO:0002949">
    <property type="term" value="P:tRNA threonylcarbamoyladenosine modification"/>
    <property type="evidence" value="ECO:0007669"/>
    <property type="project" value="InterPro"/>
</dbReference>
<keyword evidence="5" id="KW-0819">tRNA processing</keyword>
<dbReference type="EMBL" id="VWNA01000001">
    <property type="protein sequence ID" value="MQT13946.1"/>
    <property type="molecule type" value="Genomic_DNA"/>
</dbReference>
<organism evidence="12 13">
    <name type="scientific">Segnochrobactrum spirostomi</name>
    <dbReference type="NCBI Taxonomy" id="2608987"/>
    <lineage>
        <taxon>Bacteria</taxon>
        <taxon>Pseudomonadati</taxon>
        <taxon>Pseudomonadota</taxon>
        <taxon>Alphaproteobacteria</taxon>
        <taxon>Hyphomicrobiales</taxon>
        <taxon>Segnochrobactraceae</taxon>
        <taxon>Segnochrobactrum</taxon>
    </lineage>
</organism>
<dbReference type="Proteomes" id="UP000332515">
    <property type="component" value="Unassembled WGS sequence"/>
</dbReference>
<feature type="domain" description="Aminoglycoside phosphotransferase" evidence="11">
    <location>
        <begin position="189"/>
        <end position="433"/>
    </location>
</feature>
<dbReference type="InterPro" id="IPR012180">
    <property type="entry name" value="Bifunc_ATPase/PTrfase"/>
</dbReference>
<keyword evidence="13" id="KW-1185">Reference proteome</keyword>
<dbReference type="Pfam" id="PF01636">
    <property type="entry name" value="APH"/>
    <property type="match status" value="1"/>
</dbReference>
<evidence type="ECO:0000256" key="7">
    <source>
        <dbReference type="ARBA" id="ARBA00022741"/>
    </source>
</evidence>
<evidence type="ECO:0000256" key="8">
    <source>
        <dbReference type="ARBA" id="ARBA00022840"/>
    </source>
</evidence>
<dbReference type="Pfam" id="PF02367">
    <property type="entry name" value="TsaE"/>
    <property type="match status" value="1"/>
</dbReference>
<reference evidence="12 13" key="1">
    <citation type="submission" date="2019-09" db="EMBL/GenBank/DDBJ databases">
        <title>Segnochrobactrum spirostomi gen. nov., sp. nov., isolated from the ciliate Spirostomum cf. yagiui and description of a novel family, Segnochrobactraceae fam. nov. within the order Rhizobiales of the class Alphaproteobacteria.</title>
        <authorList>
            <person name="Akter S."/>
            <person name="Shazib S.U.A."/>
            <person name="Shin M.K."/>
        </authorList>
    </citation>
    <scope>NUCLEOTIDE SEQUENCE [LARGE SCALE GENOMIC DNA]</scope>
    <source>
        <strain evidence="12 13">Sp-1</strain>
    </source>
</reference>
<evidence type="ECO:0000259" key="11">
    <source>
        <dbReference type="Pfam" id="PF01636"/>
    </source>
</evidence>
<dbReference type="InterPro" id="IPR002575">
    <property type="entry name" value="Aminoglycoside_PTrfase"/>
</dbReference>
<dbReference type="PIRSF" id="PIRSF036599">
    <property type="entry name" value="AtpPhos"/>
    <property type="match status" value="1"/>
</dbReference>
<dbReference type="GO" id="GO:0016740">
    <property type="term" value="F:transferase activity"/>
    <property type="evidence" value="ECO:0007669"/>
    <property type="project" value="UniProtKB-KW"/>
</dbReference>
<keyword evidence="6" id="KW-0479">Metal-binding</keyword>
<dbReference type="SUPFAM" id="SSF52540">
    <property type="entry name" value="P-loop containing nucleoside triphosphate hydrolases"/>
    <property type="match status" value="1"/>
</dbReference>
<proteinExistence type="inferred from homology"/>
<dbReference type="InterPro" id="IPR027417">
    <property type="entry name" value="P-loop_NTPase"/>
</dbReference>
<sequence>MSERPSEDGVAEIVVPTLRLDLADEAATIALAHDIAAILSPGDVIALEGDLGAGKTTFARALLRALADDPWLEVPSPTFTLIQTYDLPRFSVAHLDLYRLTEASEMDELGLEDILARGAALIEWPGNAGGALPADALVLRLETVGGEEGRRATFVVEGGTWASRLARTLGIRSFLDDAGWTDAARAYLHGDASIRAYERVARDGRTAVLMNWPLRAPDPPARGGLPYRRIARIAEEPRPFIAVAETLRARGFSAPEVLASDLAAGFLLLEDLGSEGIVADGAPIAERYEIATDVLAAFHAGPMPENLTVAGEPFALPPYDTEALSIEAELLIAWYLPWKTGASPEPSQAETFDRLWRALTDDLAGHPRHWVLRDYHSANLFWLPERDGLARIGIIDLQDTVIGSPAYDVASLVHDARVTVPDALSDALVARYVAARVAADPTFDEAVFRADLAVMEAQRATKLLGLFVRLDRRDGKPAYLRHIPRIRHYLTRALQHPVLSDLRLWYETAGLIGPEDDAAH</sequence>
<evidence type="ECO:0000256" key="5">
    <source>
        <dbReference type="ARBA" id="ARBA00022694"/>
    </source>
</evidence>
<evidence type="ECO:0000256" key="4">
    <source>
        <dbReference type="ARBA" id="ARBA00022490"/>
    </source>
</evidence>
<evidence type="ECO:0000313" key="13">
    <source>
        <dbReference type="Proteomes" id="UP000332515"/>
    </source>
</evidence>
<keyword evidence="7" id="KW-0547">Nucleotide-binding</keyword>
<dbReference type="SUPFAM" id="SSF56112">
    <property type="entry name" value="Protein kinase-like (PK-like)"/>
    <property type="match status" value="1"/>
</dbReference>
<comment type="caution">
    <text evidence="12">The sequence shown here is derived from an EMBL/GenBank/DDBJ whole genome shotgun (WGS) entry which is preliminary data.</text>
</comment>
<gene>
    <name evidence="12" type="primary">tsaE</name>
    <name evidence="12" type="ORF">F0357_15120</name>
</gene>
<evidence type="ECO:0000256" key="6">
    <source>
        <dbReference type="ARBA" id="ARBA00022723"/>
    </source>
</evidence>
<dbReference type="PANTHER" id="PTHR33540">
    <property type="entry name" value="TRNA THREONYLCARBAMOYLADENOSINE BIOSYNTHESIS PROTEIN TSAE"/>
    <property type="match status" value="1"/>
</dbReference>
<dbReference type="Gene3D" id="3.90.1200.10">
    <property type="match status" value="1"/>
</dbReference>
<dbReference type="RefSeq" id="WP_153483651.1">
    <property type="nucleotide sequence ID" value="NZ_VWNA01000001.1"/>
</dbReference>
<evidence type="ECO:0000256" key="1">
    <source>
        <dbReference type="ARBA" id="ARBA00004496"/>
    </source>
</evidence>
<evidence type="ECO:0000256" key="3">
    <source>
        <dbReference type="ARBA" id="ARBA00019010"/>
    </source>
</evidence>
<dbReference type="GO" id="GO:0046872">
    <property type="term" value="F:metal ion binding"/>
    <property type="evidence" value="ECO:0007669"/>
    <property type="project" value="UniProtKB-KW"/>
</dbReference>
<evidence type="ECO:0000313" key="12">
    <source>
        <dbReference type="EMBL" id="MQT13946.1"/>
    </source>
</evidence>
<dbReference type="AlphaFoldDB" id="A0A6A7Y5A6"/>
<accession>A0A6A7Y5A6</accession>